<name>A0A6J5LGG5_9CAUD</name>
<dbReference type="SUPFAM" id="SSF51197">
    <property type="entry name" value="Clavaminate synthase-like"/>
    <property type="match status" value="1"/>
</dbReference>
<organism evidence="2">
    <name type="scientific">uncultured Caudovirales phage</name>
    <dbReference type="NCBI Taxonomy" id="2100421"/>
    <lineage>
        <taxon>Viruses</taxon>
        <taxon>Duplodnaviria</taxon>
        <taxon>Heunggongvirae</taxon>
        <taxon>Uroviricota</taxon>
        <taxon>Caudoviricetes</taxon>
        <taxon>Peduoviridae</taxon>
        <taxon>Maltschvirus</taxon>
        <taxon>Maltschvirus maltsch</taxon>
    </lineage>
</organism>
<dbReference type="Gene3D" id="2.60.120.330">
    <property type="entry name" value="B-lactam Antibiotic, Isopenicillin N Synthase, Chain"/>
    <property type="match status" value="1"/>
</dbReference>
<dbReference type="EMBL" id="LR796274">
    <property type="protein sequence ID" value="CAB4133205.1"/>
    <property type="molecule type" value="Genomic_DNA"/>
</dbReference>
<feature type="domain" description="Aspartyl/asparaginy/proline hydroxylase" evidence="1">
    <location>
        <begin position="90"/>
        <end position="198"/>
    </location>
</feature>
<evidence type="ECO:0000259" key="1">
    <source>
        <dbReference type="Pfam" id="PF05118"/>
    </source>
</evidence>
<evidence type="ECO:0000313" key="2">
    <source>
        <dbReference type="EMBL" id="CAB4133205.1"/>
    </source>
</evidence>
<sequence>MKSIPTNLSNIQEKKNWIINESKIPFLELETPFFPYAHMLEEAKSLDHLYVEHRGNDSKGWASLCIHGISSQHTDHYAVYPEYVNLKNDDVPYKWTEIAYRCPETVFHLRHNFPFDVYHRIRFMRLEPGGYILPHSDSPDLGLRAINISLNNPDNCNFMFENIGIVPFSNSGSTFMVANGYQHSVQNNSSEYRYHIIIHGYSTKRNEEFSQLVVNGYQSLIPSVLDI</sequence>
<proteinExistence type="predicted"/>
<gene>
    <name evidence="2" type="ORF">UFOVP257_75</name>
</gene>
<accession>A0A6J5LGG5</accession>
<protein>
    <submittedName>
        <fullName evidence="2">Aspartyl/asparaginy/proline hydroxylase</fullName>
    </submittedName>
</protein>
<dbReference type="Pfam" id="PF05118">
    <property type="entry name" value="Asp_Arg_Hydrox"/>
    <property type="match status" value="1"/>
</dbReference>
<dbReference type="InterPro" id="IPR027443">
    <property type="entry name" value="IPNS-like_sf"/>
</dbReference>
<dbReference type="InterPro" id="IPR007803">
    <property type="entry name" value="Asp/Arg/Pro-Hydrxlase"/>
</dbReference>
<reference evidence="2" key="1">
    <citation type="submission" date="2020-04" db="EMBL/GenBank/DDBJ databases">
        <authorList>
            <person name="Chiriac C."/>
            <person name="Salcher M."/>
            <person name="Ghai R."/>
            <person name="Kavagutti S V."/>
        </authorList>
    </citation>
    <scope>NUCLEOTIDE SEQUENCE</scope>
</reference>